<dbReference type="AlphaFoldDB" id="A0A1I0IUH9"/>
<dbReference type="EMBL" id="FOIC01000026">
    <property type="protein sequence ID" value="SEU00871.1"/>
    <property type="molecule type" value="Genomic_DNA"/>
</dbReference>
<sequence>MSDAPVVVGGYSDVLGYDELSSKDELAVVDALADTRSSEIVVWVPEWLGEEKSIEAASSSDQVFAGVVDHETENAWLIVQPGGAEDWIPKSQGVIFERAPDATLPTPQRRLDNQGGAA</sequence>
<reference evidence="3" key="1">
    <citation type="submission" date="2016-10" db="EMBL/GenBank/DDBJ databases">
        <authorList>
            <person name="Varghese N."/>
            <person name="Submissions S."/>
        </authorList>
    </citation>
    <scope>NUCLEOTIDE SEQUENCE [LARGE SCALE GENOMIC DNA]</scope>
    <source>
        <strain evidence="3">CDM_6</strain>
    </source>
</reference>
<organism evidence="2 3">
    <name type="scientific">Natrinema hispanicum</name>
    <dbReference type="NCBI Taxonomy" id="392421"/>
    <lineage>
        <taxon>Archaea</taxon>
        <taxon>Methanobacteriati</taxon>
        <taxon>Methanobacteriota</taxon>
        <taxon>Stenosarchaea group</taxon>
        <taxon>Halobacteria</taxon>
        <taxon>Halobacteriales</taxon>
        <taxon>Natrialbaceae</taxon>
        <taxon>Natrinema</taxon>
    </lineage>
</organism>
<gene>
    <name evidence="2" type="ORF">SAMN04488694_12615</name>
</gene>
<accession>A0A1I0IUH9</accession>
<proteinExistence type="predicted"/>
<dbReference type="Proteomes" id="UP000199320">
    <property type="component" value="Unassembled WGS sequence"/>
</dbReference>
<feature type="region of interest" description="Disordered" evidence="1">
    <location>
        <begin position="99"/>
        <end position="118"/>
    </location>
</feature>
<evidence type="ECO:0000256" key="1">
    <source>
        <dbReference type="SAM" id="MobiDB-lite"/>
    </source>
</evidence>
<name>A0A1I0IUH9_9EURY</name>
<keyword evidence="3" id="KW-1185">Reference proteome</keyword>
<dbReference type="RefSeq" id="WP_092934915.1">
    <property type="nucleotide sequence ID" value="NZ_FOIC01000026.1"/>
</dbReference>
<evidence type="ECO:0000313" key="3">
    <source>
        <dbReference type="Proteomes" id="UP000199320"/>
    </source>
</evidence>
<protein>
    <submittedName>
        <fullName evidence="2">Uncharacterized protein</fullName>
    </submittedName>
</protein>
<evidence type="ECO:0000313" key="2">
    <source>
        <dbReference type="EMBL" id="SEU00871.1"/>
    </source>
</evidence>
<dbReference type="STRING" id="392421.SAMN04488694_12615"/>